<gene>
    <name evidence="1" type="ORF">FISHEDRAFT_60585</name>
</gene>
<dbReference type="Proteomes" id="UP000054144">
    <property type="component" value="Unassembled WGS sequence"/>
</dbReference>
<dbReference type="EMBL" id="KN882043">
    <property type="protein sequence ID" value="KIY46107.1"/>
    <property type="molecule type" value="Genomic_DNA"/>
</dbReference>
<organism evidence="1 2">
    <name type="scientific">Fistulina hepatica ATCC 64428</name>
    <dbReference type="NCBI Taxonomy" id="1128425"/>
    <lineage>
        <taxon>Eukaryota</taxon>
        <taxon>Fungi</taxon>
        <taxon>Dikarya</taxon>
        <taxon>Basidiomycota</taxon>
        <taxon>Agaricomycotina</taxon>
        <taxon>Agaricomycetes</taxon>
        <taxon>Agaricomycetidae</taxon>
        <taxon>Agaricales</taxon>
        <taxon>Fistulinaceae</taxon>
        <taxon>Fistulina</taxon>
    </lineage>
</organism>
<reference evidence="1 2" key="1">
    <citation type="journal article" date="2015" name="Fungal Genet. Biol.">
        <title>Evolution of novel wood decay mechanisms in Agaricales revealed by the genome sequences of Fistulina hepatica and Cylindrobasidium torrendii.</title>
        <authorList>
            <person name="Floudas D."/>
            <person name="Held B.W."/>
            <person name="Riley R."/>
            <person name="Nagy L.G."/>
            <person name="Koehler G."/>
            <person name="Ransdell A.S."/>
            <person name="Younus H."/>
            <person name="Chow J."/>
            <person name="Chiniquy J."/>
            <person name="Lipzen A."/>
            <person name="Tritt A."/>
            <person name="Sun H."/>
            <person name="Haridas S."/>
            <person name="LaButti K."/>
            <person name="Ohm R.A."/>
            <person name="Kues U."/>
            <person name="Blanchette R.A."/>
            <person name="Grigoriev I.V."/>
            <person name="Minto R.E."/>
            <person name="Hibbett D.S."/>
        </authorList>
    </citation>
    <scope>NUCLEOTIDE SEQUENCE [LARGE SCALE GENOMIC DNA]</scope>
    <source>
        <strain evidence="1 2">ATCC 64428</strain>
    </source>
</reference>
<proteinExistence type="predicted"/>
<evidence type="ECO:0000313" key="1">
    <source>
        <dbReference type="EMBL" id="KIY46107.1"/>
    </source>
</evidence>
<protein>
    <submittedName>
        <fullName evidence="1">Uncharacterized protein</fullName>
    </submittedName>
</protein>
<evidence type="ECO:0000313" key="2">
    <source>
        <dbReference type="Proteomes" id="UP000054144"/>
    </source>
</evidence>
<dbReference type="InterPro" id="IPR023213">
    <property type="entry name" value="CAT-like_dom_sf"/>
</dbReference>
<name>A0A0D7A501_9AGAR</name>
<dbReference type="AlphaFoldDB" id="A0A0D7A501"/>
<accession>A0A0D7A501</accession>
<keyword evidence="2" id="KW-1185">Reference proteome</keyword>
<dbReference type="OrthoDB" id="3252971at2759"/>
<dbReference type="Gene3D" id="3.30.559.10">
    <property type="entry name" value="Chloramphenicol acetyltransferase-like domain"/>
    <property type="match status" value="1"/>
</dbReference>
<sequence>MSNKSFLSPGDEDFVFQEAASQGVYLRKLAGFELSFMRGSERSLKSGSNGVGTLHVTIAKPHMFADVQKWAREAWVRLRYSVPLMACTTHRSLFANDDYFLRYAVPRSQADVGTWLQSTVSFSENPETQSNLQHRRSATLASYVDPPRYLVDLFICPAANAEGWLISVKYAHHAFDGRGSTYVTARFLDHFSDVVEGRTYTEPQWGREVERLPPAAAAIVAGGKVLKDMRRVEKPYQDYRFLREQMAWIPERNAEGSIAATIYVCSPATAQLKQVAKLSCSATVTTVITALAILAQVEACLTLARRKGDLAEVAKQYSKSQYYVLAANAADRRMSMAFGGDTALLAMESSSALFSMETIRRIVSIDTENSTVISPAAVIERQVTSGSAARIAYYRQMADTPSLFLFTSLGNSHELVFRKHMVPRGQAVVLKDSVGHGNNCAGSFLGMADEVRGQLRIHFNSGGGVDGADYMRLFVSTMTAYLDWFVETKGASTIEFFDEIMPNREAKL</sequence>